<organism evidence="2 3">
    <name type="scientific">Pseudovibrio exalbescens</name>
    <dbReference type="NCBI Taxonomy" id="197461"/>
    <lineage>
        <taxon>Bacteria</taxon>
        <taxon>Pseudomonadati</taxon>
        <taxon>Pseudomonadota</taxon>
        <taxon>Alphaproteobacteria</taxon>
        <taxon>Hyphomicrobiales</taxon>
        <taxon>Stappiaceae</taxon>
        <taxon>Pseudovibrio</taxon>
    </lineage>
</organism>
<dbReference type="AlphaFoldDB" id="A0A1U7JLS8"/>
<keyword evidence="3" id="KW-1185">Reference proteome</keyword>
<comment type="caution">
    <text evidence="2">The sequence shown here is derived from an EMBL/GenBank/DDBJ whole genome shotgun (WGS) entry which is preliminary data.</text>
</comment>
<feature type="domain" description="AraC effector-binding" evidence="1">
    <location>
        <begin position="2"/>
        <end position="159"/>
    </location>
</feature>
<reference evidence="2 3" key="1">
    <citation type="submission" date="2016-03" db="EMBL/GenBank/DDBJ databases">
        <title>Genome sequence of Nesiotobacter sp. nov., a moderately halophilic alphaproteobacterium isolated from the Yellow Sea, China.</title>
        <authorList>
            <person name="Zhang G."/>
            <person name="Zhang R."/>
        </authorList>
    </citation>
    <scope>NUCLEOTIDE SEQUENCE [LARGE SCALE GENOMIC DNA]</scope>
    <source>
        <strain evidence="2 3">WB1-6</strain>
    </source>
</reference>
<dbReference type="RefSeq" id="WP_143181320.1">
    <property type="nucleotide sequence ID" value="NZ_LVVZ01000004.1"/>
</dbReference>
<evidence type="ECO:0000313" key="3">
    <source>
        <dbReference type="Proteomes" id="UP000185783"/>
    </source>
</evidence>
<dbReference type="InterPro" id="IPR029442">
    <property type="entry name" value="GyrI-like"/>
</dbReference>
<dbReference type="Gene3D" id="3.20.80.10">
    <property type="entry name" value="Regulatory factor, effector binding domain"/>
    <property type="match status" value="1"/>
</dbReference>
<dbReference type="STRING" id="197461.A3843_01725"/>
<dbReference type="SUPFAM" id="SSF55136">
    <property type="entry name" value="Probable bacterial effector-binding domain"/>
    <property type="match status" value="1"/>
</dbReference>
<protein>
    <recommendedName>
        <fullName evidence="1">AraC effector-binding domain-containing protein</fullName>
    </recommendedName>
</protein>
<dbReference type="InterPro" id="IPR010499">
    <property type="entry name" value="AraC_E-bd"/>
</dbReference>
<name>A0A1U7JLS8_9HYPH</name>
<dbReference type="EMBL" id="LVVZ01000004">
    <property type="protein sequence ID" value="OKL45679.1"/>
    <property type="molecule type" value="Genomic_DNA"/>
</dbReference>
<evidence type="ECO:0000313" key="2">
    <source>
        <dbReference type="EMBL" id="OKL45679.1"/>
    </source>
</evidence>
<dbReference type="InterPro" id="IPR011256">
    <property type="entry name" value="Reg_factor_effector_dom_sf"/>
</dbReference>
<dbReference type="SMART" id="SM00871">
    <property type="entry name" value="AraC_E_bind"/>
    <property type="match status" value="1"/>
</dbReference>
<sequence length="162" mass="18411">MKQPEFKTVRALSLVGCAEPIKLSEGDVEGVGRAWQRLFAEPCLNEASRLEPSVFWGATYGFDQDQQTFFAGQEGTGRSDGQEANDRLARLETTERLYAVFEHRGHPHQLGRTHGQAYDWIVASDGYTFDAPFTLERYDERCNPEDPEGYVIDLYYPVRPLS</sequence>
<gene>
    <name evidence="2" type="ORF">A3843_01725</name>
</gene>
<accession>A0A1U7JLS8</accession>
<dbReference type="Pfam" id="PF06445">
    <property type="entry name" value="GyrI-like"/>
    <property type="match status" value="1"/>
</dbReference>
<proteinExistence type="predicted"/>
<evidence type="ECO:0000259" key="1">
    <source>
        <dbReference type="SMART" id="SM00871"/>
    </source>
</evidence>
<dbReference type="Proteomes" id="UP000185783">
    <property type="component" value="Unassembled WGS sequence"/>
</dbReference>